<dbReference type="InterPro" id="IPR036390">
    <property type="entry name" value="WH_DNA-bd_sf"/>
</dbReference>
<proteinExistence type="inferred from homology"/>
<dbReference type="Gene3D" id="1.10.10.10">
    <property type="entry name" value="Winged helix-like DNA-binding domain superfamily/Winged helix DNA-binding domain"/>
    <property type="match status" value="1"/>
</dbReference>
<dbReference type="Proteomes" id="UP000485569">
    <property type="component" value="Unassembled WGS sequence"/>
</dbReference>
<accession>A0A1V5SQP0</accession>
<dbReference type="CDD" id="cd24076">
    <property type="entry name" value="ASKHA_ATPase_ROK_BsXylR-like"/>
    <property type="match status" value="1"/>
</dbReference>
<protein>
    <submittedName>
        <fullName evidence="2">N-acetylglucosamine repressor</fullName>
    </submittedName>
</protein>
<dbReference type="EMBL" id="MWBQ01000106">
    <property type="protein sequence ID" value="OQA56860.1"/>
    <property type="molecule type" value="Genomic_DNA"/>
</dbReference>
<dbReference type="PANTHER" id="PTHR18964">
    <property type="entry name" value="ROK (REPRESSOR, ORF, KINASE) FAMILY"/>
    <property type="match status" value="1"/>
</dbReference>
<evidence type="ECO:0000313" key="2">
    <source>
        <dbReference type="EMBL" id="OQA56860.1"/>
    </source>
</evidence>
<dbReference type="InterPro" id="IPR000600">
    <property type="entry name" value="ROK"/>
</dbReference>
<comment type="caution">
    <text evidence="2">The sequence shown here is derived from an EMBL/GenBank/DDBJ whole genome shotgun (WGS) entry which is preliminary data.</text>
</comment>
<comment type="similarity">
    <text evidence="1">Belongs to the ROK (NagC/XylR) family.</text>
</comment>
<name>A0A1V5SQP0_9BACT</name>
<dbReference type="InterPro" id="IPR036388">
    <property type="entry name" value="WH-like_DNA-bd_sf"/>
</dbReference>
<organism evidence="2">
    <name type="scientific">Candidatus Atribacter allofermentans</name>
    <dbReference type="NCBI Taxonomy" id="1852833"/>
    <lineage>
        <taxon>Bacteria</taxon>
        <taxon>Pseudomonadati</taxon>
        <taxon>Atribacterota</taxon>
        <taxon>Atribacteria</taxon>
        <taxon>Atribacterales</taxon>
        <taxon>Atribacteraceae</taxon>
        <taxon>Atribacter</taxon>
    </lineage>
</organism>
<sequence>MEKRKSFAKSHHKAAIKRLIYENGSLSRTEIQQKTGIRPASITQLTRELIEENILIEKGLGNNQKGKKQRLLTLNPNGGTVIGIEFDPQSIHGLLIDLENKIISEKNYTLPEKATGNQFVEQLKKTIHQLIHADPTHMTPLLGIGIADPGLVDREQGVSLFCSQIADWRDVPLRQIMEKEFQLPIYVEGNTNCKLLAESLFGAGRNFQNQIYIDLSYGIGASLMTHGSFYYGVQGLAGELGHIQYDKSGPICSCGSHGCLEMFVSSSAVIRSIKNAIQHGVISPYLDHIRENTAFLSIHSFIKAANENDKFCASLVEEMGRTLGEVIANVVNLLNPEAILIGGELADLGDLIINPVKGTVRRQSLELATRNLAFKVAEIKDRPAARGAASLVLNQVFKGNELF</sequence>
<evidence type="ECO:0000256" key="1">
    <source>
        <dbReference type="ARBA" id="ARBA00006479"/>
    </source>
</evidence>
<dbReference type="PANTHER" id="PTHR18964:SF149">
    <property type="entry name" value="BIFUNCTIONAL UDP-N-ACETYLGLUCOSAMINE 2-EPIMERASE_N-ACETYLMANNOSAMINE KINASE"/>
    <property type="match status" value="1"/>
</dbReference>
<dbReference type="Gene3D" id="3.30.420.40">
    <property type="match status" value="2"/>
</dbReference>
<dbReference type="InterPro" id="IPR043129">
    <property type="entry name" value="ATPase_NBD"/>
</dbReference>
<dbReference type="SUPFAM" id="SSF53067">
    <property type="entry name" value="Actin-like ATPase domain"/>
    <property type="match status" value="1"/>
</dbReference>
<dbReference type="SUPFAM" id="SSF46785">
    <property type="entry name" value="Winged helix' DNA-binding domain"/>
    <property type="match status" value="1"/>
</dbReference>
<dbReference type="AlphaFoldDB" id="A0A1V5SQP0"/>
<dbReference type="Pfam" id="PF00480">
    <property type="entry name" value="ROK"/>
    <property type="match status" value="1"/>
</dbReference>
<gene>
    <name evidence="2" type="primary">nagC_6</name>
    <name evidence="2" type="ORF">BWY41_01428</name>
</gene>
<reference evidence="2" key="1">
    <citation type="submission" date="2017-02" db="EMBL/GenBank/DDBJ databases">
        <title>Delving into the versatile metabolic prowess of the omnipresent phylum Bacteroidetes.</title>
        <authorList>
            <person name="Nobu M.K."/>
            <person name="Mei R."/>
            <person name="Narihiro T."/>
            <person name="Kuroda K."/>
            <person name="Liu W.-T."/>
        </authorList>
    </citation>
    <scope>NUCLEOTIDE SEQUENCE</scope>
    <source>
        <strain evidence="2">ADurb.Bin276</strain>
    </source>
</reference>